<evidence type="ECO:0000313" key="3">
    <source>
        <dbReference type="Proteomes" id="UP000282674"/>
    </source>
</evidence>
<dbReference type="Gene3D" id="3.40.50.720">
    <property type="entry name" value="NAD(P)-binding Rossmann-like Domain"/>
    <property type="match status" value="1"/>
</dbReference>
<dbReference type="Pfam" id="PF13460">
    <property type="entry name" value="NAD_binding_10"/>
    <property type="match status" value="1"/>
</dbReference>
<evidence type="ECO:0000313" key="2">
    <source>
        <dbReference type="EMBL" id="RMI37413.1"/>
    </source>
</evidence>
<dbReference type="EMBL" id="RFFG01000107">
    <property type="protein sequence ID" value="RMI37413.1"/>
    <property type="molecule type" value="Genomic_DNA"/>
</dbReference>
<organism evidence="2 3">
    <name type="scientific">Actinomadura harenae</name>
    <dbReference type="NCBI Taxonomy" id="2483351"/>
    <lineage>
        <taxon>Bacteria</taxon>
        <taxon>Bacillati</taxon>
        <taxon>Actinomycetota</taxon>
        <taxon>Actinomycetes</taxon>
        <taxon>Streptosporangiales</taxon>
        <taxon>Thermomonosporaceae</taxon>
        <taxon>Actinomadura</taxon>
    </lineage>
</organism>
<dbReference type="InterPro" id="IPR016040">
    <property type="entry name" value="NAD(P)-bd_dom"/>
</dbReference>
<evidence type="ECO:0000259" key="1">
    <source>
        <dbReference type="Pfam" id="PF13460"/>
    </source>
</evidence>
<accession>A0A3M2LLM2</accession>
<comment type="caution">
    <text evidence="2">The sequence shown here is derived from an EMBL/GenBank/DDBJ whole genome shotgun (WGS) entry which is preliminary data.</text>
</comment>
<keyword evidence="3" id="KW-1185">Reference proteome</keyword>
<dbReference type="SUPFAM" id="SSF51735">
    <property type="entry name" value="NAD(P)-binding Rossmann-fold domains"/>
    <property type="match status" value="1"/>
</dbReference>
<dbReference type="AlphaFoldDB" id="A0A3M2LLM2"/>
<feature type="domain" description="NAD(P)-binding" evidence="1">
    <location>
        <begin position="7"/>
        <end position="105"/>
    </location>
</feature>
<gene>
    <name evidence="2" type="ORF">EBO15_35885</name>
</gene>
<dbReference type="OrthoDB" id="4248066at2"/>
<reference evidence="2 3" key="1">
    <citation type="submission" date="2018-10" db="EMBL/GenBank/DDBJ databases">
        <title>Isolation from soil.</title>
        <authorList>
            <person name="Hu J."/>
        </authorList>
    </citation>
    <scope>NUCLEOTIDE SEQUENCE [LARGE SCALE GENOMIC DNA]</scope>
    <source>
        <strain evidence="2 3">NEAU-Ht49</strain>
    </source>
</reference>
<protein>
    <submittedName>
        <fullName evidence="2">NAD-dependent dehydratase</fullName>
    </submittedName>
</protein>
<name>A0A3M2LLM2_9ACTN</name>
<dbReference type="RefSeq" id="WP_158628455.1">
    <property type="nucleotide sequence ID" value="NZ_RFFG01000107.1"/>
</dbReference>
<dbReference type="InterPro" id="IPR036291">
    <property type="entry name" value="NAD(P)-bd_dom_sf"/>
</dbReference>
<proteinExistence type="predicted"/>
<feature type="non-terminal residue" evidence="2">
    <location>
        <position position="105"/>
    </location>
</feature>
<sequence>MNIVIAGGHGQIALRLARLLSARGDAVLSLIRNPEQVEDVRDTGAGPVIADLEALAPGDLVDQLTGAHAVVFAAGAGPGSGAARKDSVDRGASALLAEAAERAGV</sequence>
<dbReference type="Proteomes" id="UP000282674">
    <property type="component" value="Unassembled WGS sequence"/>
</dbReference>